<dbReference type="EMBL" id="JAFFHC010000003">
    <property type="protein sequence ID" value="KAK4678808.1"/>
    <property type="molecule type" value="Genomic_DNA"/>
</dbReference>
<reference evidence="1 2" key="1">
    <citation type="journal article" date="2023" name="bioRxiv">
        <title>High-quality genome assemblies of four members of thePodospora anserinaspecies complex.</title>
        <authorList>
            <person name="Ament-Velasquez S.L."/>
            <person name="Vogan A.A."/>
            <person name="Wallerman O."/>
            <person name="Hartmann F."/>
            <person name="Gautier V."/>
            <person name="Silar P."/>
            <person name="Giraud T."/>
            <person name="Johannesson H."/>
        </authorList>
    </citation>
    <scope>NUCLEOTIDE SEQUENCE [LARGE SCALE GENOMIC DNA]</scope>
    <source>
        <strain evidence="1 2">CBS 124.78</strain>
    </source>
</reference>
<evidence type="ECO:0000313" key="1">
    <source>
        <dbReference type="EMBL" id="KAK4678808.1"/>
    </source>
</evidence>
<proteinExistence type="predicted"/>
<comment type="caution">
    <text evidence="1">The sequence shown here is derived from an EMBL/GenBank/DDBJ whole genome shotgun (WGS) entry which is preliminary data.</text>
</comment>
<dbReference type="InterPro" id="IPR025213">
    <property type="entry name" value="Sim4_Fta2"/>
</dbReference>
<dbReference type="GeneID" id="87961082"/>
<keyword evidence="2" id="KW-1185">Reference proteome</keyword>
<dbReference type="Proteomes" id="UP001323617">
    <property type="component" value="Unassembled WGS sequence"/>
</dbReference>
<protein>
    <submittedName>
        <fullName evidence="1">Uncharacterized protein</fullName>
    </submittedName>
</protein>
<dbReference type="RefSeq" id="XP_062802278.1">
    <property type="nucleotide sequence ID" value="XM_062940485.1"/>
</dbReference>
<evidence type="ECO:0000313" key="2">
    <source>
        <dbReference type="Proteomes" id="UP001323617"/>
    </source>
</evidence>
<sequence>MSSPFHLALPPTAPAVPLARVPGPKLQPFTPMGQANIEFIEFVGAGNDRDYKVWKVSIDGHSPYALKMFLFRTWETLSETSGKYAASLAKPEFYVDYLTPFSCECQAYGRSKQEGREDLAVKSHGHLLLTREQEIEVTEAMGVDGEQLDEPDSYLERQKKFGVSLSNTGVIRSTPSSKILFPQGSSTSPSRKYHTCGATWKRFTELEFSSGTSKLPVHALNDHHRHLLIRAISRVLVTDIAETTFAQILDGLPTAEVGDDCSDGELPDGHPLREKHRQLCPGVLDTVRQFRDSFQLETLEIDAGLLHSYQTSLPGSRAFKTRLVELVAILLHQAGVMFFKLDTSLHKHDAITEWAPPKDDDLYWRFYPKGPFPTLFRHPWYVDHDQYPDGVADMVGYWAEARIWGGVVLFDRRSSDDTPEADEHAIYLHPNRGLVTYRICRLLEGQKRALLDFLTADNPEECPLPILPTDENTHRVDPEEPLGLTGIYRNIWERKDLPIDGPDSRNRASQDFLNFPTRADQLAAKRRLRLRRQREAELMASYDRGEVEEKPETFD</sequence>
<name>A0ABR0IEI7_9PEZI</name>
<gene>
    <name evidence="1" type="ORF">QC764_0059050</name>
</gene>
<accession>A0ABR0IEI7</accession>
<organism evidence="1 2">
    <name type="scientific">Podospora pseudoanserina</name>
    <dbReference type="NCBI Taxonomy" id="2609844"/>
    <lineage>
        <taxon>Eukaryota</taxon>
        <taxon>Fungi</taxon>
        <taxon>Dikarya</taxon>
        <taxon>Ascomycota</taxon>
        <taxon>Pezizomycotina</taxon>
        <taxon>Sordariomycetes</taxon>
        <taxon>Sordariomycetidae</taxon>
        <taxon>Sordariales</taxon>
        <taxon>Podosporaceae</taxon>
        <taxon>Podospora</taxon>
    </lineage>
</organism>
<dbReference type="Pfam" id="PF13095">
    <property type="entry name" value="FTA2"/>
    <property type="match status" value="1"/>
</dbReference>